<dbReference type="EMBL" id="KZ806086">
    <property type="protein sequence ID" value="PVH90813.1"/>
    <property type="molecule type" value="Genomic_DNA"/>
</dbReference>
<keyword evidence="3" id="KW-1185">Reference proteome</keyword>
<feature type="region of interest" description="Disordered" evidence="1">
    <location>
        <begin position="188"/>
        <end position="211"/>
    </location>
</feature>
<protein>
    <submittedName>
        <fullName evidence="2">Uncharacterized protein</fullName>
    </submittedName>
</protein>
<evidence type="ECO:0000256" key="1">
    <source>
        <dbReference type="SAM" id="MobiDB-lite"/>
    </source>
</evidence>
<feature type="compositionally biased region" description="Polar residues" evidence="1">
    <location>
        <begin position="373"/>
        <end position="384"/>
    </location>
</feature>
<name>A0A2V1D009_9PLEO</name>
<gene>
    <name evidence="2" type="ORF">DM02DRAFT_664641</name>
</gene>
<feature type="region of interest" description="Disordered" evidence="1">
    <location>
        <begin position="358"/>
        <end position="461"/>
    </location>
</feature>
<sequence>MLANASGSSFASTFSSLSPVPPALQLFSVFSPPLAWFGGRGYTKVGQLNEQTSRVGASVWAHTRPNANAAYTPSLIDDDGGEIKATRVYTGNELDPTRARPWDILTPVIPLDLLPNNSKKAAGAFFRVVYIVQEDADVRPVELVDILQRVIDYHRPYPRLRRDPELKLWTRKRRRLSSGSSIDRVDSFTSINTHRTSEGRAAGAQSDASPALTGPIQPTIVSPQPEHLIPSPAVRPRQVLDLLQRSSDDAPDQSYEYMAGEAYTQDLASLRSFESLCKHQEQLEVRQRLENERITRLLRDVTAVDKKIRELESAYGSDFKPCFAHIRSTCLAECIKMVGMIRSSPIEVAQTVRGLDVTARESTEGDGGAVAEGSTTGARNTQRPHQAEPFSDISARPSRFRVRRSGEGTLTFRGNDPIEDTSSSAVGMNEESRVQDNSKVVGVEPASAVDEHEDGEIDYSD</sequence>
<feature type="compositionally biased region" description="Acidic residues" evidence="1">
    <location>
        <begin position="451"/>
        <end position="461"/>
    </location>
</feature>
<dbReference type="Proteomes" id="UP000244855">
    <property type="component" value="Unassembled WGS sequence"/>
</dbReference>
<evidence type="ECO:0000313" key="2">
    <source>
        <dbReference type="EMBL" id="PVH90813.1"/>
    </source>
</evidence>
<reference evidence="2 3" key="1">
    <citation type="journal article" date="2018" name="Sci. Rep.">
        <title>Comparative genomics provides insights into the lifestyle and reveals functional heterogeneity of dark septate endophytic fungi.</title>
        <authorList>
            <person name="Knapp D.G."/>
            <person name="Nemeth J.B."/>
            <person name="Barry K."/>
            <person name="Hainaut M."/>
            <person name="Henrissat B."/>
            <person name="Johnson J."/>
            <person name="Kuo A."/>
            <person name="Lim J.H.P."/>
            <person name="Lipzen A."/>
            <person name="Nolan M."/>
            <person name="Ohm R.A."/>
            <person name="Tamas L."/>
            <person name="Grigoriev I.V."/>
            <person name="Spatafora J.W."/>
            <person name="Nagy L.G."/>
            <person name="Kovacs G.M."/>
        </authorList>
    </citation>
    <scope>NUCLEOTIDE SEQUENCE [LARGE SCALE GENOMIC DNA]</scope>
    <source>
        <strain evidence="2 3">DSE2036</strain>
    </source>
</reference>
<dbReference type="AlphaFoldDB" id="A0A2V1D009"/>
<organism evidence="2 3">
    <name type="scientific">Periconia macrospinosa</name>
    <dbReference type="NCBI Taxonomy" id="97972"/>
    <lineage>
        <taxon>Eukaryota</taxon>
        <taxon>Fungi</taxon>
        <taxon>Dikarya</taxon>
        <taxon>Ascomycota</taxon>
        <taxon>Pezizomycotina</taxon>
        <taxon>Dothideomycetes</taxon>
        <taxon>Pleosporomycetidae</taxon>
        <taxon>Pleosporales</taxon>
        <taxon>Massarineae</taxon>
        <taxon>Periconiaceae</taxon>
        <taxon>Periconia</taxon>
    </lineage>
</organism>
<accession>A0A2V1D009</accession>
<evidence type="ECO:0000313" key="3">
    <source>
        <dbReference type="Proteomes" id="UP000244855"/>
    </source>
</evidence>
<proteinExistence type="predicted"/>